<dbReference type="EMBL" id="CM000914">
    <property type="protein sequence ID" value="EFG04407.2"/>
    <property type="molecule type" value="Genomic_DNA"/>
</dbReference>
<sequence length="52" mass="5522">MNPWRPVGEGQFRTAAEPSRPRGAIAAAHRGRSASPDPLAARPVREGTDDGQ</sequence>
<organism evidence="2 3">
    <name type="scientific">Streptomyces clavuligerus</name>
    <dbReference type="NCBI Taxonomy" id="1901"/>
    <lineage>
        <taxon>Bacteria</taxon>
        <taxon>Bacillati</taxon>
        <taxon>Actinomycetota</taxon>
        <taxon>Actinomycetes</taxon>
        <taxon>Kitasatosporales</taxon>
        <taxon>Streptomycetaceae</taxon>
        <taxon>Streptomyces</taxon>
    </lineage>
</organism>
<geneLocation type="plasmid" evidence="2 3">
    <name>pSCL4</name>
</geneLocation>
<keyword evidence="2" id="KW-0614">Plasmid</keyword>
<proteinExistence type="predicted"/>
<evidence type="ECO:0000313" key="3">
    <source>
        <dbReference type="Proteomes" id="UP000002357"/>
    </source>
</evidence>
<evidence type="ECO:0000313" key="2">
    <source>
        <dbReference type="EMBL" id="EFG04407.2"/>
    </source>
</evidence>
<feature type="region of interest" description="Disordered" evidence="1">
    <location>
        <begin position="1"/>
        <end position="52"/>
    </location>
</feature>
<dbReference type="AlphaFoldDB" id="B5GM99"/>
<protein>
    <submittedName>
        <fullName evidence="2">Uncharacterized protein</fullName>
    </submittedName>
</protein>
<feature type="compositionally biased region" description="Basic and acidic residues" evidence="1">
    <location>
        <begin position="43"/>
        <end position="52"/>
    </location>
</feature>
<dbReference type="Proteomes" id="UP000002357">
    <property type="component" value="Plasmid pSCL4"/>
</dbReference>
<name>B5GM99_STRCL</name>
<reference evidence="2 3" key="1">
    <citation type="journal article" date="2010" name="Genome Biol. Evol.">
        <title>The sequence of a 1.8-mb bacterial linear plasmid reveals a rich evolutionary reservoir of secondary metabolic pathways.</title>
        <authorList>
            <person name="Medema M.H."/>
            <person name="Trefzer A."/>
            <person name="Kovalchuk A."/>
            <person name="van den Berg M."/>
            <person name="Mueller U."/>
            <person name="Heijne W."/>
            <person name="Wu L."/>
            <person name="Alam M.T."/>
            <person name="Ronning C.M."/>
            <person name="Nierman W.C."/>
            <person name="Bovenberg R.A.L."/>
            <person name="Breitling R."/>
            <person name="Takano E."/>
        </authorList>
    </citation>
    <scope>NUCLEOTIDE SEQUENCE [LARGE SCALE GENOMIC DNA]</scope>
    <source>
        <strain evidence="3">ATCC 27064 / DSM 738 / JCM 4710 / NBRC 13307 / NCIMB 12785 / NRRL 3585 / VKM Ac-602</strain>
        <plasmid evidence="2">pSCL4</plasmid>
    </source>
</reference>
<keyword evidence="3" id="KW-1185">Reference proteome</keyword>
<accession>B5GM99</accession>
<evidence type="ECO:0000256" key="1">
    <source>
        <dbReference type="SAM" id="MobiDB-lite"/>
    </source>
</evidence>
<gene>
    <name evidence="2" type="ORF">SCLAV_p0920</name>
</gene>